<evidence type="ECO:0000313" key="1">
    <source>
        <dbReference type="EMBL" id="CDK99174.1"/>
    </source>
</evidence>
<proteinExistence type="predicted"/>
<protein>
    <submittedName>
        <fullName evidence="1">Uncharacterized protein</fullName>
    </submittedName>
</protein>
<dbReference type="AlphaFoldDB" id="V6F143"/>
<dbReference type="STRING" id="1430440.MGMSRv2__1959"/>
<evidence type="ECO:0000313" key="2">
    <source>
        <dbReference type="Proteomes" id="UP000018922"/>
    </source>
</evidence>
<dbReference type="KEGG" id="mgy:MGMSRv2__1959"/>
<accession>V6F143</accession>
<dbReference type="HOGENOM" id="CLU_2880557_0_0_5"/>
<dbReference type="Proteomes" id="UP000018922">
    <property type="component" value="Chromosome I"/>
</dbReference>
<name>V6F143_MAGGM</name>
<gene>
    <name evidence="1" type="ordered locus">MGMSRv2__1959</name>
</gene>
<organism evidence="1 2">
    <name type="scientific">Magnetospirillum gryphiswaldense (strain DSM 6361 / JCM 21280 / NBRC 15271 / MSR-1)</name>
    <dbReference type="NCBI Taxonomy" id="431944"/>
    <lineage>
        <taxon>Bacteria</taxon>
        <taxon>Pseudomonadati</taxon>
        <taxon>Pseudomonadota</taxon>
        <taxon>Alphaproteobacteria</taxon>
        <taxon>Rhodospirillales</taxon>
        <taxon>Rhodospirillaceae</taxon>
        <taxon>Magnetospirillum</taxon>
    </lineage>
</organism>
<keyword evidence="2" id="KW-1185">Reference proteome</keyword>
<reference evidence="1 2" key="1">
    <citation type="journal article" date="2014" name="Genome Announc.">
        <title>Complete genome sequence of Magnetospirillum gryphiswaldense MSR-1.</title>
        <authorList>
            <person name="Wang X."/>
            <person name="Wang Q."/>
            <person name="Zhang W."/>
            <person name="Wang Y."/>
            <person name="Li L."/>
            <person name="Wen T."/>
            <person name="Zhang T."/>
            <person name="Zhang Y."/>
            <person name="Xu J."/>
            <person name="Hu J."/>
            <person name="Li S."/>
            <person name="Liu L."/>
            <person name="Liu J."/>
            <person name="Jiang W."/>
            <person name="Tian J."/>
            <person name="Li Y."/>
            <person name="Schuler D."/>
            <person name="Wang L."/>
            <person name="Li J."/>
        </authorList>
    </citation>
    <scope>NUCLEOTIDE SEQUENCE [LARGE SCALE GENOMIC DNA]</scope>
    <source>
        <strain evidence="2">DSM 6361 / JCM 21280 / NBRC 15271 / MSR-1</strain>
    </source>
</reference>
<sequence length="63" mass="7302">MLEVAKWVAANTPFDRLYFYGRDRPIHVSYGPENKREVFELVPTLGGKRIPRRIPIQKLSSST</sequence>
<dbReference type="EMBL" id="HG794546">
    <property type="protein sequence ID" value="CDK99174.1"/>
    <property type="molecule type" value="Genomic_DNA"/>
</dbReference>